<keyword evidence="2" id="KW-0472">Membrane</keyword>
<feature type="transmembrane region" description="Helical" evidence="2">
    <location>
        <begin position="113"/>
        <end position="132"/>
    </location>
</feature>
<reference evidence="4 5" key="1">
    <citation type="submission" date="2019-02" db="EMBL/GenBank/DDBJ databases">
        <title>Deep-cultivation of Planctomycetes and their phenomic and genomic characterization uncovers novel biology.</title>
        <authorList>
            <person name="Wiegand S."/>
            <person name="Jogler M."/>
            <person name="Boedeker C."/>
            <person name="Pinto D."/>
            <person name="Vollmers J."/>
            <person name="Rivas-Marin E."/>
            <person name="Kohn T."/>
            <person name="Peeters S.H."/>
            <person name="Heuer A."/>
            <person name="Rast P."/>
            <person name="Oberbeckmann S."/>
            <person name="Bunk B."/>
            <person name="Jeske O."/>
            <person name="Meyerdierks A."/>
            <person name="Storesund J.E."/>
            <person name="Kallscheuer N."/>
            <person name="Luecker S."/>
            <person name="Lage O.M."/>
            <person name="Pohl T."/>
            <person name="Merkel B.J."/>
            <person name="Hornburger P."/>
            <person name="Mueller R.-W."/>
            <person name="Bruemmer F."/>
            <person name="Labrenz M."/>
            <person name="Spormann A.M."/>
            <person name="Op den Camp H."/>
            <person name="Overmann J."/>
            <person name="Amann R."/>
            <person name="Jetten M.S.M."/>
            <person name="Mascher T."/>
            <person name="Medema M.H."/>
            <person name="Devos D.P."/>
            <person name="Kaster A.-K."/>
            <person name="Ovreas L."/>
            <person name="Rohde M."/>
            <person name="Galperin M.Y."/>
            <person name="Jogler C."/>
        </authorList>
    </citation>
    <scope>NUCLEOTIDE SEQUENCE [LARGE SCALE GENOMIC DNA]</scope>
    <source>
        <strain evidence="4 5">CA12</strain>
    </source>
</reference>
<keyword evidence="2" id="KW-0812">Transmembrane</keyword>
<dbReference type="Proteomes" id="UP000318741">
    <property type="component" value="Chromosome"/>
</dbReference>
<feature type="transmembrane region" description="Helical" evidence="2">
    <location>
        <begin position="317"/>
        <end position="338"/>
    </location>
</feature>
<evidence type="ECO:0000256" key="1">
    <source>
        <dbReference type="SAM" id="MobiDB-lite"/>
    </source>
</evidence>
<proteinExistence type="predicted"/>
<evidence type="ECO:0000259" key="3">
    <source>
        <dbReference type="Pfam" id="PF13559"/>
    </source>
</evidence>
<feature type="compositionally biased region" description="Basic and acidic residues" evidence="1">
    <location>
        <begin position="434"/>
        <end position="443"/>
    </location>
</feature>
<feature type="region of interest" description="Disordered" evidence="1">
    <location>
        <begin position="434"/>
        <end position="506"/>
    </location>
</feature>
<feature type="region of interest" description="Disordered" evidence="1">
    <location>
        <begin position="548"/>
        <end position="579"/>
    </location>
</feature>
<feature type="transmembrane region" description="Helical" evidence="2">
    <location>
        <begin position="517"/>
        <end position="542"/>
    </location>
</feature>
<keyword evidence="2" id="KW-1133">Transmembrane helix</keyword>
<feature type="compositionally biased region" description="Low complexity" evidence="1">
    <location>
        <begin position="370"/>
        <end position="385"/>
    </location>
</feature>
<dbReference type="AlphaFoldDB" id="A0A517P893"/>
<feature type="compositionally biased region" description="Gly residues" evidence="1">
    <location>
        <begin position="449"/>
        <end position="506"/>
    </location>
</feature>
<feature type="region of interest" description="Disordered" evidence="1">
    <location>
        <begin position="360"/>
        <end position="385"/>
    </location>
</feature>
<dbReference type="KEGG" id="acaf:CA12_16840"/>
<feature type="domain" description="Protein-glutamine gamma-glutamyltransferase-like C-terminal" evidence="3">
    <location>
        <begin position="611"/>
        <end position="668"/>
    </location>
</feature>
<dbReference type="InterPro" id="IPR025403">
    <property type="entry name" value="TgpA-like_C"/>
</dbReference>
<keyword evidence="5" id="KW-1185">Reference proteome</keyword>
<feature type="transmembrane region" description="Helical" evidence="2">
    <location>
        <begin position="389"/>
        <end position="408"/>
    </location>
</feature>
<sequence>MSRPFAVPLAPYGPAGALDVGLAACGANPVLWLRFAAAGGLPAALLADAAGRACGHGWVVGTLAVLFVTAPLGLRIAATAVRGTFGDGDAGTGETTDADAPRLRTQRERTREALLSGLCVLLAALYLAPRWLDLPTAFGAWLADPTGRFSVAATLAAALGLRTASDLSRRAPFPPRSGRLLAGRIAVRALLGWPLWLFFLPDWELLAWICLVMWTPIAVGIAGKFAFRSERRALRAISARLHDEHADGLLKTWVMALAVRANVTGALVAALWLIGMLTADLIGSALLNWRPALGAALEAGWSDGGSFWAALADDPTAAALAALGGVTAYVAARVAWFATLVDLRVRRDCWDVQQAVTRERNRLAEEEARTAPPATTAPRRSAARSASRSAGVAAAFLLTLLPPAAAFAQSPAPADPAEVSARAEAVLGRDEFRPLRDFGERGDGLFPPLGGGSPLGGREGDGGGGGASGPGSGGGSGGPGSNGTPSGGSGSGGGSSSGSSGSAGPGVGAAAGALGQIVSTIALVAAGVALAAVLLLLLWAVVRGVMERESAPTTPPTPGAAGRGPSEDDAPAARRPPDERLAAARAAAADGRYGEAVALLLNGLTDRVELAGLIRPRRGLTAREYLRAARPDPALHPALSTVVKVYEPLGYGRRPGGLEQYAEAEAAYLAGVSDRAVHDPAPSRMRGER</sequence>
<evidence type="ECO:0000313" key="5">
    <source>
        <dbReference type="Proteomes" id="UP000318741"/>
    </source>
</evidence>
<dbReference type="Pfam" id="PF13559">
    <property type="entry name" value="DUF4129"/>
    <property type="match status" value="1"/>
</dbReference>
<protein>
    <recommendedName>
        <fullName evidence="3">Protein-glutamine gamma-glutamyltransferase-like C-terminal domain-containing protein</fullName>
    </recommendedName>
</protein>
<gene>
    <name evidence="4" type="ORF">CA12_16840</name>
</gene>
<feature type="compositionally biased region" description="Basic and acidic residues" evidence="1">
    <location>
        <begin position="360"/>
        <end position="369"/>
    </location>
</feature>
<dbReference type="EMBL" id="CP036265">
    <property type="protein sequence ID" value="QDT15599.1"/>
    <property type="molecule type" value="Genomic_DNA"/>
</dbReference>
<accession>A0A517P893</accession>
<evidence type="ECO:0000256" key="2">
    <source>
        <dbReference type="SAM" id="Phobius"/>
    </source>
</evidence>
<evidence type="ECO:0000313" key="4">
    <source>
        <dbReference type="EMBL" id="QDT15599.1"/>
    </source>
</evidence>
<feature type="transmembrane region" description="Helical" evidence="2">
    <location>
        <begin position="205"/>
        <end position="227"/>
    </location>
</feature>
<organism evidence="4 5">
    <name type="scientific">Alienimonas californiensis</name>
    <dbReference type="NCBI Taxonomy" id="2527989"/>
    <lineage>
        <taxon>Bacteria</taxon>
        <taxon>Pseudomonadati</taxon>
        <taxon>Planctomycetota</taxon>
        <taxon>Planctomycetia</taxon>
        <taxon>Planctomycetales</taxon>
        <taxon>Planctomycetaceae</taxon>
        <taxon>Alienimonas</taxon>
    </lineage>
</organism>
<name>A0A517P893_9PLAN</name>